<protein>
    <submittedName>
        <fullName evidence="3">Peptidoglycan/LPS O-acetylase OafA/YrhL, contains acyltransferase and SGNH-hydrolase domains</fullName>
    </submittedName>
</protein>
<dbReference type="AlphaFoldDB" id="A0A1W2DGA3"/>
<feature type="transmembrane region" description="Helical" evidence="1">
    <location>
        <begin position="224"/>
        <end position="243"/>
    </location>
</feature>
<feature type="transmembrane region" description="Helical" evidence="1">
    <location>
        <begin position="138"/>
        <end position="158"/>
    </location>
</feature>
<dbReference type="InterPro" id="IPR050879">
    <property type="entry name" value="Acyltransferase_3"/>
</dbReference>
<evidence type="ECO:0000313" key="4">
    <source>
        <dbReference type="Proteomes" id="UP000192756"/>
    </source>
</evidence>
<sequence length="360" mass="42531">MKVVKLEAIRGFVAFYVVIHHLILFTPLYSSTPEFLKLLFRFGREAVLIFFLLSGFVICLSMQKNGKDSFYRYFKKRFLRIYPILLMTFLLSTVVFWANGYQFSFTDVKNLVGNLLQFQRMEDEPGFKLPTFLNNYPLWSLAYEWWFYMLFFPLFHLFRKMGGNRKLRGIYTLTAIAVVAWLLFLVLPDHFFLVLNFFLLWWAGYYCAEIYLESGTFSWKDLLPVLGSLFFLSALIGLPVAKALLLDHKSIAQINSQYPLTNYLYHFVEAFLFILIGKIWWQFKLYGFDFLLGAFARLAPISYALYVVHFPIIQLEIPVIDHIYGVLVIKSILIFGVAYLLELKFQPWVISKYKLMEKFF</sequence>
<keyword evidence="3" id="KW-0808">Transferase</keyword>
<keyword evidence="1" id="KW-1133">Transmembrane helix</keyword>
<accession>A0A1W2DGA3</accession>
<dbReference type="Pfam" id="PF01757">
    <property type="entry name" value="Acyl_transf_3"/>
    <property type="match status" value="1"/>
</dbReference>
<keyword evidence="3" id="KW-0012">Acyltransferase</keyword>
<dbReference type="PANTHER" id="PTHR23028">
    <property type="entry name" value="ACETYLTRANSFERASE"/>
    <property type="match status" value="1"/>
</dbReference>
<dbReference type="Proteomes" id="UP000192756">
    <property type="component" value="Unassembled WGS sequence"/>
</dbReference>
<feature type="transmembrane region" description="Helical" evidence="1">
    <location>
        <begin position="288"/>
        <end position="310"/>
    </location>
</feature>
<feature type="transmembrane region" description="Helical" evidence="1">
    <location>
        <begin position="322"/>
        <end position="341"/>
    </location>
</feature>
<feature type="transmembrane region" description="Helical" evidence="1">
    <location>
        <begin position="12"/>
        <end position="30"/>
    </location>
</feature>
<name>A0A1W2DGA3_9SPHI</name>
<proteinExistence type="predicted"/>
<dbReference type="OrthoDB" id="9796461at2"/>
<evidence type="ECO:0000256" key="1">
    <source>
        <dbReference type="SAM" id="Phobius"/>
    </source>
</evidence>
<evidence type="ECO:0000313" key="3">
    <source>
        <dbReference type="EMBL" id="SMC96006.1"/>
    </source>
</evidence>
<feature type="transmembrane region" description="Helical" evidence="1">
    <location>
        <begin position="170"/>
        <end position="187"/>
    </location>
</feature>
<keyword evidence="4" id="KW-1185">Reference proteome</keyword>
<feature type="transmembrane region" description="Helical" evidence="1">
    <location>
        <begin position="81"/>
        <end position="98"/>
    </location>
</feature>
<dbReference type="PANTHER" id="PTHR23028:SF134">
    <property type="entry name" value="PUTATIVE (AFU_ORTHOLOGUE AFUA_4G08520)-RELATED"/>
    <property type="match status" value="1"/>
</dbReference>
<dbReference type="EMBL" id="FWXT01000003">
    <property type="protein sequence ID" value="SMC96006.1"/>
    <property type="molecule type" value="Genomic_DNA"/>
</dbReference>
<keyword evidence="3" id="KW-0378">Hydrolase</keyword>
<gene>
    <name evidence="3" type="ORF">SAMN04488524_3727</name>
</gene>
<keyword evidence="1" id="KW-0812">Transmembrane</keyword>
<dbReference type="InterPro" id="IPR002656">
    <property type="entry name" value="Acyl_transf_3_dom"/>
</dbReference>
<dbReference type="GO" id="GO:0016787">
    <property type="term" value="F:hydrolase activity"/>
    <property type="evidence" value="ECO:0007669"/>
    <property type="project" value="UniProtKB-KW"/>
</dbReference>
<dbReference type="RefSeq" id="WP_159451738.1">
    <property type="nucleotide sequence ID" value="NZ_FWXT01000003.1"/>
</dbReference>
<feature type="transmembrane region" description="Helical" evidence="1">
    <location>
        <begin position="263"/>
        <end position="281"/>
    </location>
</feature>
<organism evidence="3 4">
    <name type="scientific">Pedobacter africanus</name>
    <dbReference type="NCBI Taxonomy" id="151894"/>
    <lineage>
        <taxon>Bacteria</taxon>
        <taxon>Pseudomonadati</taxon>
        <taxon>Bacteroidota</taxon>
        <taxon>Sphingobacteriia</taxon>
        <taxon>Sphingobacteriales</taxon>
        <taxon>Sphingobacteriaceae</taxon>
        <taxon>Pedobacter</taxon>
    </lineage>
</organism>
<feature type="transmembrane region" description="Helical" evidence="1">
    <location>
        <begin position="42"/>
        <end position="60"/>
    </location>
</feature>
<feature type="domain" description="Acyltransferase 3" evidence="2">
    <location>
        <begin position="5"/>
        <end position="340"/>
    </location>
</feature>
<keyword evidence="1" id="KW-0472">Membrane</keyword>
<evidence type="ECO:0000259" key="2">
    <source>
        <dbReference type="Pfam" id="PF01757"/>
    </source>
</evidence>
<reference evidence="4" key="1">
    <citation type="submission" date="2017-04" db="EMBL/GenBank/DDBJ databases">
        <authorList>
            <person name="Varghese N."/>
            <person name="Submissions S."/>
        </authorList>
    </citation>
    <scope>NUCLEOTIDE SEQUENCE [LARGE SCALE GENOMIC DNA]</scope>
    <source>
        <strain evidence="4">DSM 12126</strain>
    </source>
</reference>
<dbReference type="STRING" id="151894.SAMN04488524_3727"/>
<dbReference type="GO" id="GO:0016747">
    <property type="term" value="F:acyltransferase activity, transferring groups other than amino-acyl groups"/>
    <property type="evidence" value="ECO:0007669"/>
    <property type="project" value="InterPro"/>
</dbReference>